<dbReference type="PANTHER" id="PTHR45580">
    <property type="entry name" value="PROTEIN CBG05369"/>
    <property type="match status" value="1"/>
</dbReference>
<proteinExistence type="predicted"/>
<gene>
    <name evidence="1" type="ORF">PMAYCL1PPCAC_17759</name>
</gene>
<organism evidence="1 2">
    <name type="scientific">Pristionchus mayeri</name>
    <dbReference type="NCBI Taxonomy" id="1317129"/>
    <lineage>
        <taxon>Eukaryota</taxon>
        <taxon>Metazoa</taxon>
        <taxon>Ecdysozoa</taxon>
        <taxon>Nematoda</taxon>
        <taxon>Chromadorea</taxon>
        <taxon>Rhabditida</taxon>
        <taxon>Rhabditina</taxon>
        <taxon>Diplogasteromorpha</taxon>
        <taxon>Diplogasteroidea</taxon>
        <taxon>Neodiplogasteridae</taxon>
        <taxon>Pristionchus</taxon>
    </lineage>
</organism>
<dbReference type="AlphaFoldDB" id="A0AAN5I0S4"/>
<dbReference type="PANTHER" id="PTHR45580:SF6">
    <property type="entry name" value="CARBOXYLESTERASE TYPE B DOMAIN-CONTAINING PROTEIN"/>
    <property type="match status" value="1"/>
</dbReference>
<keyword evidence="2" id="KW-1185">Reference proteome</keyword>
<sequence length="161" mass="18070">VGSSFILMDSPLLPFSNFSHIFDNPPDLDVVIGSTLREMDSPQGDQSHPGTFIDGINLRELERIHEVIIDGENGTKHTPATDNIFLSVYSVARSVIKGGNKAFVYSYQQSSEHNYHTDDFSFIAGVHMFDRDENEMEIANFYPEFFVNFTLTGRPSPGFLS</sequence>
<feature type="non-terminal residue" evidence="1">
    <location>
        <position position="161"/>
    </location>
</feature>
<evidence type="ECO:0000313" key="1">
    <source>
        <dbReference type="EMBL" id="GMR47564.1"/>
    </source>
</evidence>
<accession>A0AAN5I0S4</accession>
<dbReference type="Proteomes" id="UP001328107">
    <property type="component" value="Unassembled WGS sequence"/>
</dbReference>
<reference evidence="2" key="1">
    <citation type="submission" date="2022-10" db="EMBL/GenBank/DDBJ databases">
        <title>Genome assembly of Pristionchus species.</title>
        <authorList>
            <person name="Yoshida K."/>
            <person name="Sommer R.J."/>
        </authorList>
    </citation>
    <scope>NUCLEOTIDE SEQUENCE [LARGE SCALE GENOMIC DNA]</scope>
    <source>
        <strain evidence="2">RS5460</strain>
    </source>
</reference>
<dbReference type="EMBL" id="BTRK01000004">
    <property type="protein sequence ID" value="GMR47564.1"/>
    <property type="molecule type" value="Genomic_DNA"/>
</dbReference>
<comment type="caution">
    <text evidence="1">The sequence shown here is derived from an EMBL/GenBank/DDBJ whole genome shotgun (WGS) entry which is preliminary data.</text>
</comment>
<evidence type="ECO:0000313" key="2">
    <source>
        <dbReference type="Proteomes" id="UP001328107"/>
    </source>
</evidence>
<name>A0AAN5I0S4_9BILA</name>
<feature type="non-terminal residue" evidence="1">
    <location>
        <position position="1"/>
    </location>
</feature>
<protein>
    <submittedName>
        <fullName evidence="1">Uncharacterized protein</fullName>
    </submittedName>
</protein>
<dbReference type="InterPro" id="IPR029058">
    <property type="entry name" value="AB_hydrolase_fold"/>
</dbReference>
<dbReference type="SUPFAM" id="SSF53474">
    <property type="entry name" value="alpha/beta-Hydrolases"/>
    <property type="match status" value="1"/>
</dbReference>